<reference evidence="1 2" key="1">
    <citation type="journal article" date="2019" name="Emerg. Microbes Infect.">
        <title>Comprehensive subspecies identification of 175 nontuberculous mycobacteria species based on 7547 genomic profiles.</title>
        <authorList>
            <person name="Matsumoto Y."/>
            <person name="Kinjo T."/>
            <person name="Motooka D."/>
            <person name="Nabeya D."/>
            <person name="Jung N."/>
            <person name="Uechi K."/>
            <person name="Horii T."/>
            <person name="Iida T."/>
            <person name="Fujita J."/>
            <person name="Nakamura S."/>
        </authorList>
    </citation>
    <scope>NUCLEOTIDE SEQUENCE [LARGE SCALE GENOMIC DNA]</scope>
    <source>
        <strain evidence="1 2">JCM 6376</strain>
    </source>
</reference>
<dbReference type="RefSeq" id="WP_197935757.1">
    <property type="nucleotide sequence ID" value="NZ_AP022561.1"/>
</dbReference>
<name>A0A378VBU9_9MYCO</name>
<dbReference type="Proteomes" id="UP000467327">
    <property type="component" value="Chromosome"/>
</dbReference>
<accession>A0A378VBU9</accession>
<sequence>MTEHALPHALVTDRAVFFDGQELPWHIAEGGVHFRYGGRDDLHRLTIEFFVESATFLGIDQEAPWVVVQESAWLTAHNSKWKTLEAVIKLDYWVELGWIKHLMGELN</sequence>
<gene>
    <name evidence="1" type="ORF">MAIC_42370</name>
</gene>
<evidence type="ECO:0000313" key="2">
    <source>
        <dbReference type="Proteomes" id="UP000467327"/>
    </source>
</evidence>
<organism evidence="1 2">
    <name type="scientific">Mycolicibacterium aichiense</name>
    <dbReference type="NCBI Taxonomy" id="1799"/>
    <lineage>
        <taxon>Bacteria</taxon>
        <taxon>Bacillati</taxon>
        <taxon>Actinomycetota</taxon>
        <taxon>Actinomycetes</taxon>
        <taxon>Mycobacteriales</taxon>
        <taxon>Mycobacteriaceae</taxon>
        <taxon>Mycolicibacterium</taxon>
    </lineage>
</organism>
<dbReference type="KEGG" id="maic:MAIC_42370"/>
<keyword evidence="2" id="KW-1185">Reference proteome</keyword>
<dbReference type="AlphaFoldDB" id="A0A378VBU9"/>
<proteinExistence type="predicted"/>
<dbReference type="EMBL" id="AP022561">
    <property type="protein sequence ID" value="BBX09434.1"/>
    <property type="molecule type" value="Genomic_DNA"/>
</dbReference>
<protein>
    <submittedName>
        <fullName evidence="1">Uncharacterized protein</fullName>
    </submittedName>
</protein>
<evidence type="ECO:0000313" key="1">
    <source>
        <dbReference type="EMBL" id="BBX09434.1"/>
    </source>
</evidence>